<keyword evidence="2" id="KW-1185">Reference proteome</keyword>
<dbReference type="Proteomes" id="UP000284706">
    <property type="component" value="Unassembled WGS sequence"/>
</dbReference>
<reference evidence="1 2" key="1">
    <citation type="journal article" date="2018" name="Evol. Lett.">
        <title>Horizontal gene cluster transfer increased hallucinogenic mushroom diversity.</title>
        <authorList>
            <person name="Reynolds H.T."/>
            <person name="Vijayakumar V."/>
            <person name="Gluck-Thaler E."/>
            <person name="Korotkin H.B."/>
            <person name="Matheny P.B."/>
            <person name="Slot J.C."/>
        </authorList>
    </citation>
    <scope>NUCLEOTIDE SEQUENCE [LARGE SCALE GENOMIC DNA]</scope>
    <source>
        <strain evidence="1 2">SRW20</strain>
    </source>
</reference>
<dbReference type="AlphaFoldDB" id="A0A409VXX7"/>
<comment type="caution">
    <text evidence="1">The sequence shown here is derived from an EMBL/GenBank/DDBJ whole genome shotgun (WGS) entry which is preliminary data.</text>
</comment>
<dbReference type="OrthoDB" id="10572736at2759"/>
<name>A0A409VXX7_9AGAR</name>
<protein>
    <submittedName>
        <fullName evidence="1">Uncharacterized protein</fullName>
    </submittedName>
</protein>
<dbReference type="STRING" id="231916.A0A409VXX7"/>
<evidence type="ECO:0000313" key="1">
    <source>
        <dbReference type="EMBL" id="PPQ71118.1"/>
    </source>
</evidence>
<dbReference type="InParanoid" id="A0A409VXX7"/>
<evidence type="ECO:0000313" key="2">
    <source>
        <dbReference type="Proteomes" id="UP000284706"/>
    </source>
</evidence>
<dbReference type="EMBL" id="NHYE01005515">
    <property type="protein sequence ID" value="PPQ71118.1"/>
    <property type="molecule type" value="Genomic_DNA"/>
</dbReference>
<gene>
    <name evidence="1" type="ORF">CVT26_011597</name>
</gene>
<accession>A0A409VXX7</accession>
<proteinExistence type="predicted"/>
<organism evidence="1 2">
    <name type="scientific">Gymnopilus dilepis</name>
    <dbReference type="NCBI Taxonomy" id="231916"/>
    <lineage>
        <taxon>Eukaryota</taxon>
        <taxon>Fungi</taxon>
        <taxon>Dikarya</taxon>
        <taxon>Basidiomycota</taxon>
        <taxon>Agaricomycotina</taxon>
        <taxon>Agaricomycetes</taxon>
        <taxon>Agaricomycetidae</taxon>
        <taxon>Agaricales</taxon>
        <taxon>Agaricineae</taxon>
        <taxon>Hymenogastraceae</taxon>
        <taxon>Gymnopilus</taxon>
    </lineage>
</organism>
<sequence length="162" mass="18897">MAERMQAAERAEADLGGQSFAGVDWIDAIYGEIEILRSFNTTNMNRHLIFHNRPIDSGPFIWPSDEEITLPNYGVHSLTQDSVNREMLFVENRLCQLIEIVRRRGHPDEDERARALLDRLLIELGRLVRQKEIEWAQQRGTVGTYRNYLNTGENMFMYITIE</sequence>